<protein>
    <submittedName>
        <fullName evidence="1">Uncharacterized protein</fullName>
    </submittedName>
</protein>
<evidence type="ECO:0000313" key="2">
    <source>
        <dbReference type="Proteomes" id="UP000003711"/>
    </source>
</evidence>
<sequence>MKEGNHILHKPIFKRRSQRFPSFLYSADSMKTGRLFLYTNKVHAYIHNYLSIH</sequence>
<comment type="caution">
    <text evidence="1">The sequence shown here is derived from an EMBL/GenBank/DDBJ whole genome shotgun (WGS) entry which is preliminary data.</text>
</comment>
<evidence type="ECO:0000313" key="1">
    <source>
        <dbReference type="EMBL" id="EEF88949.1"/>
    </source>
</evidence>
<dbReference type="AlphaFoldDB" id="E2NGK5"/>
<gene>
    <name evidence="1" type="ORF">BACCELL_03430</name>
</gene>
<proteinExistence type="predicted"/>
<reference evidence="1 2" key="1">
    <citation type="submission" date="2008-12" db="EMBL/GenBank/DDBJ databases">
        <authorList>
            <person name="Fulton L."/>
            <person name="Clifton S."/>
            <person name="Fulton B."/>
            <person name="Xu J."/>
            <person name="Minx P."/>
            <person name="Pepin K.H."/>
            <person name="Johnson M."/>
            <person name="Bhonagiri V."/>
            <person name="Nash W.E."/>
            <person name="Mardis E.R."/>
            <person name="Wilson R.K."/>
        </authorList>
    </citation>
    <scope>NUCLEOTIDE SEQUENCE [LARGE SCALE GENOMIC DNA]</scope>
    <source>
        <strain evidence="1 2">DSM 14838</strain>
    </source>
</reference>
<dbReference type="EMBL" id="ACCH01000244">
    <property type="protein sequence ID" value="EEF88949.1"/>
    <property type="molecule type" value="Genomic_DNA"/>
</dbReference>
<accession>E2NGK5</accession>
<dbReference type="HOGENOM" id="CLU_3058306_0_0_10"/>
<organism evidence="1 2">
    <name type="scientific">Bacteroides cellulosilyticus DSM 14838</name>
    <dbReference type="NCBI Taxonomy" id="537012"/>
    <lineage>
        <taxon>Bacteria</taxon>
        <taxon>Pseudomonadati</taxon>
        <taxon>Bacteroidota</taxon>
        <taxon>Bacteroidia</taxon>
        <taxon>Bacteroidales</taxon>
        <taxon>Bacteroidaceae</taxon>
        <taxon>Bacteroides</taxon>
    </lineage>
</organism>
<dbReference type="Proteomes" id="UP000003711">
    <property type="component" value="Unassembled WGS sequence"/>
</dbReference>
<name>E2NGK5_9BACE</name>
<reference evidence="1 2" key="2">
    <citation type="submission" date="2009-01" db="EMBL/GenBank/DDBJ databases">
        <title>Draft genome sequence of Bacteroides cellulosilyticus (DSM 14838).</title>
        <authorList>
            <person name="Sudarsanam P."/>
            <person name="Ley R."/>
            <person name="Guruge J."/>
            <person name="Turnbaugh P.J."/>
            <person name="Mahowald M."/>
            <person name="Liep D."/>
            <person name="Gordon J."/>
        </authorList>
    </citation>
    <scope>NUCLEOTIDE SEQUENCE [LARGE SCALE GENOMIC DNA]</scope>
    <source>
        <strain evidence="1 2">DSM 14838</strain>
    </source>
</reference>